<dbReference type="Pfam" id="PF02321">
    <property type="entry name" value="OEP"/>
    <property type="match status" value="2"/>
</dbReference>
<dbReference type="Gene3D" id="1.20.1600.10">
    <property type="entry name" value="Outer membrane efflux proteins (OEP)"/>
    <property type="match status" value="1"/>
</dbReference>
<dbReference type="SUPFAM" id="SSF56954">
    <property type="entry name" value="Outer membrane efflux proteins (OEP)"/>
    <property type="match status" value="1"/>
</dbReference>
<keyword evidence="8" id="KW-0175">Coiled coil</keyword>
<gene>
    <name evidence="9" type="ORF">GM418_13730</name>
</gene>
<dbReference type="GO" id="GO:0009279">
    <property type="term" value="C:cell outer membrane"/>
    <property type="evidence" value="ECO:0007669"/>
    <property type="project" value="UniProtKB-SubCell"/>
</dbReference>
<evidence type="ECO:0000256" key="1">
    <source>
        <dbReference type="ARBA" id="ARBA00004442"/>
    </source>
</evidence>
<evidence type="ECO:0000313" key="9">
    <source>
        <dbReference type="EMBL" id="QGY44687.1"/>
    </source>
</evidence>
<dbReference type="GO" id="GO:0015562">
    <property type="term" value="F:efflux transmembrane transporter activity"/>
    <property type="evidence" value="ECO:0007669"/>
    <property type="project" value="InterPro"/>
</dbReference>
<reference evidence="9 10" key="1">
    <citation type="submission" date="2019-11" db="EMBL/GenBank/DDBJ databases">
        <authorList>
            <person name="Zheng R.K."/>
            <person name="Sun C.M."/>
        </authorList>
    </citation>
    <scope>NUCLEOTIDE SEQUENCE [LARGE SCALE GENOMIC DNA]</scope>
    <source>
        <strain evidence="9 10">WC007</strain>
    </source>
</reference>
<dbReference type="PANTHER" id="PTHR30026">
    <property type="entry name" value="OUTER MEMBRANE PROTEIN TOLC"/>
    <property type="match status" value="1"/>
</dbReference>
<dbReference type="EMBL" id="CP046401">
    <property type="protein sequence ID" value="QGY44687.1"/>
    <property type="molecule type" value="Genomic_DNA"/>
</dbReference>
<accession>A0A6I6JX18</accession>
<evidence type="ECO:0000256" key="2">
    <source>
        <dbReference type="ARBA" id="ARBA00007613"/>
    </source>
</evidence>
<proteinExistence type="inferred from homology"/>
<evidence type="ECO:0000256" key="5">
    <source>
        <dbReference type="ARBA" id="ARBA00022692"/>
    </source>
</evidence>
<name>A0A6I6JX18_9BACT</name>
<keyword evidence="4" id="KW-1134">Transmembrane beta strand</keyword>
<dbReference type="KEGG" id="mcos:GM418_13730"/>
<keyword evidence="3" id="KW-0813">Transport</keyword>
<feature type="coiled-coil region" evidence="8">
    <location>
        <begin position="335"/>
        <end position="394"/>
    </location>
</feature>
<evidence type="ECO:0000256" key="4">
    <source>
        <dbReference type="ARBA" id="ARBA00022452"/>
    </source>
</evidence>
<dbReference type="InterPro" id="IPR003423">
    <property type="entry name" value="OMP_efflux"/>
</dbReference>
<evidence type="ECO:0000256" key="7">
    <source>
        <dbReference type="ARBA" id="ARBA00023237"/>
    </source>
</evidence>
<protein>
    <recommendedName>
        <fullName evidence="11">TolC family protein</fullName>
    </recommendedName>
</protein>
<dbReference type="PANTHER" id="PTHR30026:SF20">
    <property type="entry name" value="OUTER MEMBRANE PROTEIN TOLC"/>
    <property type="match status" value="1"/>
</dbReference>
<keyword evidence="5" id="KW-0812">Transmembrane</keyword>
<sequence length="448" mass="50868">MTKTLYLILILSLFQGKLIHAQEKWTLERCIEYAVANNLDIRDRELQSEINEEYFKQSKRNLLPYVSLSGGGSNSFGKSLDYDTYEYTNTSRIYSSFNLSTGIDIFRGFIRQNTISLRKMNHLAGIEDEKMQKYNIAFSVMEAYYNTVYFKGLMEIVAEQIELSRLNVEQAKRQIALGLKAKSDLLEMESELAKEEVVYIQTENSYKGALLDLKQTMNITPDEDFDIEYASTGDNLSGVDSTTPSAIFNKALDFYPTVKAGELRKEAAQKELAIAKGYLWPSLSLSGGYSSYFSKIKGNTNTESFGNQIKNNASQSISLSLSVPIFEKLAYRSDIKRAQLNYLQAETQAEKTSQELFNNVTQNYQELESYSAEHNQLAKQVDFAEIAYEVAEKKMEQGLISVIELYSSKNTLAQAKSDLLRTKLQYTIKKKTIDFYLGKPLPGISLIN</sequence>
<comment type="subcellular location">
    <subcellularLocation>
        <location evidence="1">Cell outer membrane</location>
    </subcellularLocation>
</comment>
<dbReference type="Proteomes" id="UP000428260">
    <property type="component" value="Chromosome"/>
</dbReference>
<keyword evidence="10" id="KW-1185">Reference proteome</keyword>
<dbReference type="GO" id="GO:0015288">
    <property type="term" value="F:porin activity"/>
    <property type="evidence" value="ECO:0007669"/>
    <property type="project" value="TreeGrafter"/>
</dbReference>
<keyword evidence="6" id="KW-0472">Membrane</keyword>
<evidence type="ECO:0000256" key="6">
    <source>
        <dbReference type="ARBA" id="ARBA00023136"/>
    </source>
</evidence>
<comment type="similarity">
    <text evidence="2">Belongs to the outer membrane factor (OMF) (TC 1.B.17) family.</text>
</comment>
<evidence type="ECO:0000313" key="10">
    <source>
        <dbReference type="Proteomes" id="UP000428260"/>
    </source>
</evidence>
<evidence type="ECO:0000256" key="3">
    <source>
        <dbReference type="ARBA" id="ARBA00022448"/>
    </source>
</evidence>
<dbReference type="AlphaFoldDB" id="A0A6I6JX18"/>
<evidence type="ECO:0000256" key="8">
    <source>
        <dbReference type="SAM" id="Coils"/>
    </source>
</evidence>
<organism evidence="9 10">
    <name type="scientific">Maribellus comscasis</name>
    <dbReference type="NCBI Taxonomy" id="2681766"/>
    <lineage>
        <taxon>Bacteria</taxon>
        <taxon>Pseudomonadati</taxon>
        <taxon>Bacteroidota</taxon>
        <taxon>Bacteroidia</taxon>
        <taxon>Marinilabiliales</taxon>
        <taxon>Prolixibacteraceae</taxon>
        <taxon>Maribellus</taxon>
    </lineage>
</organism>
<dbReference type="GO" id="GO:1990281">
    <property type="term" value="C:efflux pump complex"/>
    <property type="evidence" value="ECO:0007669"/>
    <property type="project" value="TreeGrafter"/>
</dbReference>
<keyword evidence="7" id="KW-0998">Cell outer membrane</keyword>
<dbReference type="InterPro" id="IPR051906">
    <property type="entry name" value="TolC-like"/>
</dbReference>
<dbReference type="RefSeq" id="WP_158867234.1">
    <property type="nucleotide sequence ID" value="NZ_CP046401.1"/>
</dbReference>
<evidence type="ECO:0008006" key="11">
    <source>
        <dbReference type="Google" id="ProtNLM"/>
    </source>
</evidence>